<dbReference type="Proteomes" id="UP000278627">
    <property type="component" value="Unassembled WGS sequence"/>
</dbReference>
<sequence length="156" mass="18648">KFFFFKFFFKDLFFFFFRGQIKTKEDNEGRHAFLKADGKYTLDTVARGSLKDPKDTDFAATNERFDFALKPQSQNEHEGTGLLSYTDKEKRKNGKYAYTIKMDNRKVDAYLSADNINNEDEFSQSLFGRRSEKYHCTGRNILIFKYFQFLILHFYY</sequence>
<accession>A0A0N4TEW5</accession>
<protein>
    <submittedName>
        <fullName evidence="4">Tub domain-containing protein</fullName>
    </submittedName>
</protein>
<feature type="chain" id="PRO_5043121938" evidence="1">
    <location>
        <begin position="24"/>
        <end position="156"/>
    </location>
</feature>
<evidence type="ECO:0000313" key="4">
    <source>
        <dbReference type="WBParaSite" id="BPAG_0000675301-mRNA-1"/>
    </source>
</evidence>
<organism evidence="4">
    <name type="scientific">Brugia pahangi</name>
    <name type="common">Filarial nematode worm</name>
    <dbReference type="NCBI Taxonomy" id="6280"/>
    <lineage>
        <taxon>Eukaryota</taxon>
        <taxon>Metazoa</taxon>
        <taxon>Ecdysozoa</taxon>
        <taxon>Nematoda</taxon>
        <taxon>Chromadorea</taxon>
        <taxon>Rhabditida</taxon>
        <taxon>Spirurina</taxon>
        <taxon>Spiruromorpha</taxon>
        <taxon>Filarioidea</taxon>
        <taxon>Onchocercidae</taxon>
        <taxon>Brugia</taxon>
    </lineage>
</organism>
<reference evidence="2 3" key="2">
    <citation type="submission" date="2018-11" db="EMBL/GenBank/DDBJ databases">
        <authorList>
            <consortium name="Pathogen Informatics"/>
        </authorList>
    </citation>
    <scope>NUCLEOTIDE SEQUENCE [LARGE SCALE GENOMIC DNA]</scope>
</reference>
<keyword evidence="3" id="KW-1185">Reference proteome</keyword>
<dbReference type="AlphaFoldDB" id="A0A0N4TEW5"/>
<dbReference type="EMBL" id="UZAD01006518">
    <property type="protein sequence ID" value="VDN87901.1"/>
    <property type="molecule type" value="Genomic_DNA"/>
</dbReference>
<proteinExistence type="predicted"/>
<gene>
    <name evidence="2" type="ORF">BPAG_LOCUS6715</name>
</gene>
<name>A0A0N4TEW5_BRUPA</name>
<keyword evidence="1" id="KW-0732">Signal</keyword>
<evidence type="ECO:0000313" key="3">
    <source>
        <dbReference type="Proteomes" id="UP000278627"/>
    </source>
</evidence>
<feature type="signal peptide" evidence="1">
    <location>
        <begin position="1"/>
        <end position="23"/>
    </location>
</feature>
<evidence type="ECO:0000256" key="1">
    <source>
        <dbReference type="SAM" id="SignalP"/>
    </source>
</evidence>
<dbReference type="WBParaSite" id="BPAG_0000675301-mRNA-1">
    <property type="protein sequence ID" value="BPAG_0000675301-mRNA-1"/>
    <property type="gene ID" value="BPAG_0000675301"/>
</dbReference>
<evidence type="ECO:0000313" key="2">
    <source>
        <dbReference type="EMBL" id="VDN87901.1"/>
    </source>
</evidence>
<reference evidence="4" key="1">
    <citation type="submission" date="2017-02" db="UniProtKB">
        <authorList>
            <consortium name="WormBaseParasite"/>
        </authorList>
    </citation>
    <scope>IDENTIFICATION</scope>
</reference>